<evidence type="ECO:0000313" key="20">
    <source>
        <dbReference type="EMBL" id="MBA5685484.1"/>
    </source>
</evidence>
<keyword evidence="7 17" id="KW-0732">Signal</keyword>
<evidence type="ECO:0000256" key="14">
    <source>
        <dbReference type="PROSITE-ProRule" id="PRU01360"/>
    </source>
</evidence>
<evidence type="ECO:0000313" key="21">
    <source>
        <dbReference type="Proteomes" id="UP000573499"/>
    </source>
</evidence>
<dbReference type="Pfam" id="PF07715">
    <property type="entry name" value="Plug"/>
    <property type="match status" value="1"/>
</dbReference>
<dbReference type="InterPro" id="IPR010917">
    <property type="entry name" value="TonB_rcpt_CS"/>
</dbReference>
<keyword evidence="8" id="KW-0408">Iron</keyword>
<dbReference type="InterPro" id="IPR000531">
    <property type="entry name" value="Beta-barrel_TonB"/>
</dbReference>
<dbReference type="GO" id="GO:0015344">
    <property type="term" value="F:siderophore uptake transmembrane transporter activity"/>
    <property type="evidence" value="ECO:0007669"/>
    <property type="project" value="TreeGrafter"/>
</dbReference>
<dbReference type="Pfam" id="PF00593">
    <property type="entry name" value="TonB_dep_Rec_b-barrel"/>
    <property type="match status" value="1"/>
</dbReference>
<dbReference type="PANTHER" id="PTHR32552">
    <property type="entry name" value="FERRICHROME IRON RECEPTOR-RELATED"/>
    <property type="match status" value="1"/>
</dbReference>
<dbReference type="PROSITE" id="PS52016">
    <property type="entry name" value="TONB_DEPENDENT_REC_3"/>
    <property type="match status" value="1"/>
</dbReference>
<keyword evidence="5" id="KW-0410">Iron transport</keyword>
<evidence type="ECO:0000256" key="8">
    <source>
        <dbReference type="ARBA" id="ARBA00023004"/>
    </source>
</evidence>
<accession>A0A7W2F5P4</accession>
<dbReference type="NCBIfam" id="TIGR01783">
    <property type="entry name" value="TonB-siderophor"/>
    <property type="match status" value="1"/>
</dbReference>
<keyword evidence="10 16" id="KW-0798">TonB box</keyword>
<dbReference type="RefSeq" id="WP_182151276.1">
    <property type="nucleotide sequence ID" value="NZ_JACEZU010000001.1"/>
</dbReference>
<comment type="caution">
    <text evidence="20">The sequence shown here is derived from an EMBL/GenBank/DDBJ whole genome shotgun (WGS) entry which is preliminary data.</text>
</comment>
<evidence type="ECO:0000256" key="11">
    <source>
        <dbReference type="ARBA" id="ARBA00023136"/>
    </source>
</evidence>
<sequence length="727" mass="78506">MSRRATAVPAIPAMSAMFATAPRLSTIAHAARLVAGAACASVLLAHVAARADDDMPMQQITITGSAESGYGASHSTTATKTDTALRDTPQAITVVTKELIRDQAMQSMADVIRYVPGVVTAQGEGNRDTAVFRGNSSTGDFFIDGMRDDVQYYRDFYNIESVEALKGSNAMIFGRGGSGGVINRVSKQPEWNNIREASLTLGSWANRRLTADVGQVVNDSVAVRVNGLYENSDSFRDGVTVKRSGINPTVGIRAGADTNVVLGYEHFEDDRTADRGIPSYQGKPFDTDPSTFFGNAKLSRAKANMDAFTAVIEHDLGHGAMLRNRTRYADYDKFYQNAFSGAVSADGGSVEIKAYNNATQRTNLFNQTDLTFDVQTGALLHKLATGVELGRQVTDNYRNTGYFPTVGANATTIMVPTSNPIVTAPITFKQAATDADNHGTSTVASVYLQDQVQLSPQWQAIAGLRYDRFKVDFLNHRNNTTISVTDTPVSPRAGLVYKPVEAVSIYGSYSLAYLPRAGDQLASLTPTNAAFDPEQFKNLEVGVKWDVLPKLAATLAIYRLDRKNVVVADPTDSTKSVLADGQRSKGVELGLSGNVWKNWSVMGGYAYQDAKLTADVAKTGPFAGAVLAQVPKHSASLWNRYDFSDALGAALGIVYRSSIFPSTTNNVVLPGFTRFDGALYYAVNRNLQVQLNVENLFDKKYYASANSNDNITPGSPRAVKLGLNAKF</sequence>
<evidence type="ECO:0000256" key="12">
    <source>
        <dbReference type="ARBA" id="ARBA00023170"/>
    </source>
</evidence>
<proteinExistence type="inferred from homology"/>
<evidence type="ECO:0000256" key="13">
    <source>
        <dbReference type="ARBA" id="ARBA00023237"/>
    </source>
</evidence>
<comment type="similarity">
    <text evidence="2 14 16">Belongs to the TonB-dependent receptor family.</text>
</comment>
<keyword evidence="11 14" id="KW-0472">Membrane</keyword>
<dbReference type="InterPro" id="IPR037066">
    <property type="entry name" value="Plug_dom_sf"/>
</dbReference>
<evidence type="ECO:0000256" key="17">
    <source>
        <dbReference type="SAM" id="SignalP"/>
    </source>
</evidence>
<dbReference type="PANTHER" id="PTHR32552:SF68">
    <property type="entry name" value="FERRICHROME OUTER MEMBRANE TRANSPORTER_PHAGE RECEPTOR"/>
    <property type="match status" value="1"/>
</dbReference>
<evidence type="ECO:0000256" key="4">
    <source>
        <dbReference type="ARBA" id="ARBA00022452"/>
    </source>
</evidence>
<keyword evidence="4 14" id="KW-1134">Transmembrane beta strand</keyword>
<evidence type="ECO:0000259" key="18">
    <source>
        <dbReference type="Pfam" id="PF00593"/>
    </source>
</evidence>
<protein>
    <submittedName>
        <fullName evidence="20">TonB-dependent siderophore receptor</fullName>
    </submittedName>
</protein>
<evidence type="ECO:0000256" key="3">
    <source>
        <dbReference type="ARBA" id="ARBA00022448"/>
    </source>
</evidence>
<evidence type="ECO:0000256" key="10">
    <source>
        <dbReference type="ARBA" id="ARBA00023077"/>
    </source>
</evidence>
<keyword evidence="13 14" id="KW-0998">Cell outer membrane</keyword>
<keyword evidence="21" id="KW-1185">Reference proteome</keyword>
<dbReference type="InterPro" id="IPR010105">
    <property type="entry name" value="TonB_sidphr_rcpt"/>
</dbReference>
<dbReference type="EMBL" id="JACEZU010000001">
    <property type="protein sequence ID" value="MBA5685484.1"/>
    <property type="molecule type" value="Genomic_DNA"/>
</dbReference>
<dbReference type="Proteomes" id="UP000573499">
    <property type="component" value="Unassembled WGS sequence"/>
</dbReference>
<name>A0A7W2F5P4_9BURK</name>
<feature type="short sequence motif" description="TonB C-terminal box" evidence="15">
    <location>
        <begin position="710"/>
        <end position="727"/>
    </location>
</feature>
<keyword evidence="6 14" id="KW-0812">Transmembrane</keyword>
<dbReference type="PROSITE" id="PS01156">
    <property type="entry name" value="TONB_DEPENDENT_REC_2"/>
    <property type="match status" value="1"/>
</dbReference>
<evidence type="ECO:0000259" key="19">
    <source>
        <dbReference type="Pfam" id="PF07715"/>
    </source>
</evidence>
<evidence type="ECO:0000256" key="2">
    <source>
        <dbReference type="ARBA" id="ARBA00009810"/>
    </source>
</evidence>
<feature type="domain" description="TonB-dependent receptor plug" evidence="19">
    <location>
        <begin position="85"/>
        <end position="181"/>
    </location>
</feature>
<organism evidence="20 21">
    <name type="scientific">Rugamonas apoptosis</name>
    <dbReference type="NCBI Taxonomy" id="2758570"/>
    <lineage>
        <taxon>Bacteria</taxon>
        <taxon>Pseudomonadati</taxon>
        <taxon>Pseudomonadota</taxon>
        <taxon>Betaproteobacteria</taxon>
        <taxon>Burkholderiales</taxon>
        <taxon>Oxalobacteraceae</taxon>
        <taxon>Telluria group</taxon>
        <taxon>Rugamonas</taxon>
    </lineage>
</organism>
<evidence type="ECO:0000256" key="1">
    <source>
        <dbReference type="ARBA" id="ARBA00004571"/>
    </source>
</evidence>
<dbReference type="GO" id="GO:0038023">
    <property type="term" value="F:signaling receptor activity"/>
    <property type="evidence" value="ECO:0007669"/>
    <property type="project" value="InterPro"/>
</dbReference>
<evidence type="ECO:0000256" key="5">
    <source>
        <dbReference type="ARBA" id="ARBA00022496"/>
    </source>
</evidence>
<dbReference type="InterPro" id="IPR012910">
    <property type="entry name" value="Plug_dom"/>
</dbReference>
<dbReference type="InterPro" id="IPR039426">
    <property type="entry name" value="TonB-dep_rcpt-like"/>
</dbReference>
<keyword evidence="3 14" id="KW-0813">Transport</keyword>
<dbReference type="GO" id="GO:0015891">
    <property type="term" value="P:siderophore transport"/>
    <property type="evidence" value="ECO:0007669"/>
    <property type="project" value="InterPro"/>
</dbReference>
<dbReference type="InterPro" id="IPR036942">
    <property type="entry name" value="Beta-barrel_TonB_sf"/>
</dbReference>
<comment type="subcellular location">
    <subcellularLocation>
        <location evidence="1 14">Cell outer membrane</location>
        <topology evidence="1 14">Multi-pass membrane protein</topology>
    </subcellularLocation>
</comment>
<feature type="signal peptide" evidence="17">
    <location>
        <begin position="1"/>
        <end position="30"/>
    </location>
</feature>
<evidence type="ECO:0000256" key="7">
    <source>
        <dbReference type="ARBA" id="ARBA00022729"/>
    </source>
</evidence>
<dbReference type="Gene3D" id="2.40.170.20">
    <property type="entry name" value="TonB-dependent receptor, beta-barrel domain"/>
    <property type="match status" value="1"/>
</dbReference>
<dbReference type="FunFam" id="2.170.130.10:FF:000001">
    <property type="entry name" value="Catecholate siderophore TonB-dependent receptor"/>
    <property type="match status" value="1"/>
</dbReference>
<evidence type="ECO:0000256" key="16">
    <source>
        <dbReference type="RuleBase" id="RU003357"/>
    </source>
</evidence>
<dbReference type="SUPFAM" id="SSF56935">
    <property type="entry name" value="Porins"/>
    <property type="match status" value="1"/>
</dbReference>
<evidence type="ECO:0000256" key="15">
    <source>
        <dbReference type="PROSITE-ProRule" id="PRU10144"/>
    </source>
</evidence>
<dbReference type="AlphaFoldDB" id="A0A7W2F5P4"/>
<reference evidence="20 21" key="1">
    <citation type="submission" date="2020-07" db="EMBL/GenBank/DDBJ databases">
        <title>Novel species isolated from subtropical streams in China.</title>
        <authorList>
            <person name="Lu H."/>
        </authorList>
    </citation>
    <scope>NUCLEOTIDE SEQUENCE [LARGE SCALE GENOMIC DNA]</scope>
    <source>
        <strain evidence="20 21">LX47W</strain>
    </source>
</reference>
<keyword evidence="9" id="KW-0406">Ion transport</keyword>
<dbReference type="GO" id="GO:0009279">
    <property type="term" value="C:cell outer membrane"/>
    <property type="evidence" value="ECO:0007669"/>
    <property type="project" value="UniProtKB-SubCell"/>
</dbReference>
<feature type="domain" description="TonB-dependent receptor-like beta-barrel" evidence="18">
    <location>
        <begin position="255"/>
        <end position="696"/>
    </location>
</feature>
<gene>
    <name evidence="20" type="ORF">H3H39_00255</name>
</gene>
<evidence type="ECO:0000256" key="9">
    <source>
        <dbReference type="ARBA" id="ARBA00023065"/>
    </source>
</evidence>
<feature type="chain" id="PRO_5031009123" evidence="17">
    <location>
        <begin position="31"/>
        <end position="727"/>
    </location>
</feature>
<dbReference type="CDD" id="cd01347">
    <property type="entry name" value="ligand_gated_channel"/>
    <property type="match status" value="1"/>
</dbReference>
<evidence type="ECO:0000256" key="6">
    <source>
        <dbReference type="ARBA" id="ARBA00022692"/>
    </source>
</evidence>
<keyword evidence="12 20" id="KW-0675">Receptor</keyword>
<dbReference type="Gene3D" id="2.170.130.10">
    <property type="entry name" value="TonB-dependent receptor, plug domain"/>
    <property type="match status" value="1"/>
</dbReference>